<dbReference type="EMBL" id="AMQN01004673">
    <property type="status" value="NOT_ANNOTATED_CDS"/>
    <property type="molecule type" value="Genomic_DNA"/>
</dbReference>
<evidence type="ECO:0000256" key="2">
    <source>
        <dbReference type="ARBA" id="ARBA00008485"/>
    </source>
</evidence>
<gene>
    <name evidence="6" type="ORF">CAPTEDRAFT_148553</name>
</gene>
<dbReference type="EMBL" id="KB294122">
    <property type="protein sequence ID" value="ELU14992.1"/>
    <property type="molecule type" value="Genomic_DNA"/>
</dbReference>
<reference evidence="6 8" key="2">
    <citation type="journal article" date="2013" name="Nature">
        <title>Insights into bilaterian evolution from three spiralian genomes.</title>
        <authorList>
            <person name="Simakov O."/>
            <person name="Marletaz F."/>
            <person name="Cho S.J."/>
            <person name="Edsinger-Gonzales E."/>
            <person name="Havlak P."/>
            <person name="Hellsten U."/>
            <person name="Kuo D.H."/>
            <person name="Larsson T."/>
            <person name="Lv J."/>
            <person name="Arendt D."/>
            <person name="Savage R."/>
            <person name="Osoegawa K."/>
            <person name="de Jong P."/>
            <person name="Grimwood J."/>
            <person name="Chapman J.A."/>
            <person name="Shapiro H."/>
            <person name="Aerts A."/>
            <person name="Otillar R.P."/>
            <person name="Terry A.Y."/>
            <person name="Boore J.L."/>
            <person name="Grigoriev I.V."/>
            <person name="Lindberg D.R."/>
            <person name="Seaver E.C."/>
            <person name="Weisblat D.A."/>
            <person name="Putnam N.H."/>
            <person name="Rokhsar D.S."/>
        </authorList>
    </citation>
    <scope>NUCLEOTIDE SEQUENCE</scope>
    <source>
        <strain evidence="6 8">I ESC-2004</strain>
    </source>
</reference>
<evidence type="ECO:0000256" key="3">
    <source>
        <dbReference type="ARBA" id="ARBA00022553"/>
    </source>
</evidence>
<dbReference type="GO" id="GO:0005737">
    <property type="term" value="C:cytoplasm"/>
    <property type="evidence" value="ECO:0007669"/>
    <property type="project" value="TreeGrafter"/>
</dbReference>
<dbReference type="EnsemblMetazoa" id="CapteT148553">
    <property type="protein sequence ID" value="CapteP148553"/>
    <property type="gene ID" value="CapteG148553"/>
</dbReference>
<dbReference type="STRING" id="283909.R7V901"/>
<evidence type="ECO:0000313" key="6">
    <source>
        <dbReference type="EMBL" id="ELU14992.1"/>
    </source>
</evidence>
<dbReference type="OMA" id="YMAPAQA"/>
<feature type="region of interest" description="Disordered" evidence="5">
    <location>
        <begin position="1"/>
        <end position="85"/>
    </location>
</feature>
<dbReference type="InterPro" id="IPR017266">
    <property type="entry name" value="DOC_1/2"/>
</dbReference>
<feature type="compositionally biased region" description="Low complexity" evidence="5">
    <location>
        <begin position="52"/>
        <end position="77"/>
    </location>
</feature>
<accession>R7V901</accession>
<dbReference type="Pfam" id="PF09806">
    <property type="entry name" value="CDK2AP"/>
    <property type="match status" value="1"/>
</dbReference>
<evidence type="ECO:0000313" key="8">
    <source>
        <dbReference type="Proteomes" id="UP000014760"/>
    </source>
</evidence>
<evidence type="ECO:0000256" key="1">
    <source>
        <dbReference type="ARBA" id="ARBA00004123"/>
    </source>
</evidence>
<dbReference type="PANTHER" id="PTHR22607:SF3">
    <property type="entry name" value="CDK2-ASSOCIATED PROTEIN 1, ISOFORM B"/>
    <property type="match status" value="1"/>
</dbReference>
<keyword evidence="3" id="KW-0597">Phosphoprotein</keyword>
<dbReference type="HOGENOM" id="CLU_130479_0_0_1"/>
<evidence type="ECO:0000256" key="4">
    <source>
        <dbReference type="ARBA" id="ARBA00023242"/>
    </source>
</evidence>
<keyword evidence="8" id="KW-1185">Reference proteome</keyword>
<dbReference type="AlphaFoldDB" id="R7V901"/>
<name>R7V901_CAPTE</name>
<protein>
    <recommendedName>
        <fullName evidence="9">Cyclin-dependent kinase 2-associated protein</fullName>
    </recommendedName>
</protein>
<dbReference type="Proteomes" id="UP000014760">
    <property type="component" value="Unassembled WGS sequence"/>
</dbReference>
<dbReference type="Gene3D" id="6.10.140.1300">
    <property type="match status" value="1"/>
</dbReference>
<dbReference type="OrthoDB" id="9628807at2759"/>
<dbReference type="PANTHER" id="PTHR22607">
    <property type="entry name" value="DELETED IN ORAL CANCER 1/CDK2-ASSOCIATED PROTEIN 1"/>
    <property type="match status" value="1"/>
</dbReference>
<evidence type="ECO:0000313" key="7">
    <source>
        <dbReference type="EnsemblMetazoa" id="CapteP148553"/>
    </source>
</evidence>
<keyword evidence="4" id="KW-0539">Nucleus</keyword>
<proteinExistence type="inferred from homology"/>
<evidence type="ECO:0000256" key="5">
    <source>
        <dbReference type="SAM" id="MobiDB-lite"/>
    </source>
</evidence>
<comment type="similarity">
    <text evidence="2">Belongs to the CDK2AP family.</text>
</comment>
<dbReference type="GO" id="GO:0005634">
    <property type="term" value="C:nucleus"/>
    <property type="evidence" value="ECO:0007669"/>
    <property type="project" value="UniProtKB-SubCell"/>
</dbReference>
<reference evidence="8" key="1">
    <citation type="submission" date="2012-12" db="EMBL/GenBank/DDBJ databases">
        <authorList>
            <person name="Hellsten U."/>
            <person name="Grimwood J."/>
            <person name="Chapman J.A."/>
            <person name="Shapiro H."/>
            <person name="Aerts A."/>
            <person name="Otillar R.P."/>
            <person name="Terry A.Y."/>
            <person name="Boore J.L."/>
            <person name="Simakov O."/>
            <person name="Marletaz F."/>
            <person name="Cho S.-J."/>
            <person name="Edsinger-Gonzales E."/>
            <person name="Havlak P."/>
            <person name="Kuo D.-H."/>
            <person name="Larsson T."/>
            <person name="Lv J."/>
            <person name="Arendt D."/>
            <person name="Savage R."/>
            <person name="Osoegawa K."/>
            <person name="de Jong P."/>
            <person name="Lindberg D.R."/>
            <person name="Seaver E.C."/>
            <person name="Weisblat D.A."/>
            <person name="Putnam N.H."/>
            <person name="Grigoriev I.V."/>
            <person name="Rokhsar D.S."/>
        </authorList>
    </citation>
    <scope>NUCLEOTIDE SEQUENCE</scope>
    <source>
        <strain evidence="8">I ESC-2004</strain>
    </source>
</reference>
<evidence type="ECO:0008006" key="9">
    <source>
        <dbReference type="Google" id="ProtNLM"/>
    </source>
</evidence>
<comment type="subcellular location">
    <subcellularLocation>
        <location evidence="1">Nucleus</location>
    </subcellularLocation>
</comment>
<sequence>MSNGTAVIEDDATMESCSSGPATPMMISNPGTPRSVHEEYRATPPPQPTITPSPSTTSLQGLAHSASSSSLSQVPSHRPASSKVPFANMPGVSMIHQSKYTQLLAVIEDLGKDIRPTYSGSRTSSERLKRGIVHARILVRECLMECERAARS</sequence>
<reference evidence="7" key="3">
    <citation type="submission" date="2015-06" db="UniProtKB">
        <authorList>
            <consortium name="EnsemblMetazoa"/>
        </authorList>
    </citation>
    <scope>IDENTIFICATION</scope>
</reference>
<organism evidence="6">
    <name type="scientific">Capitella teleta</name>
    <name type="common">Polychaete worm</name>
    <dbReference type="NCBI Taxonomy" id="283909"/>
    <lineage>
        <taxon>Eukaryota</taxon>
        <taxon>Metazoa</taxon>
        <taxon>Spiralia</taxon>
        <taxon>Lophotrochozoa</taxon>
        <taxon>Annelida</taxon>
        <taxon>Polychaeta</taxon>
        <taxon>Sedentaria</taxon>
        <taxon>Scolecida</taxon>
        <taxon>Capitellidae</taxon>
        <taxon>Capitella</taxon>
    </lineage>
</organism>